<dbReference type="GO" id="GO:0000978">
    <property type="term" value="F:RNA polymerase II cis-regulatory region sequence-specific DNA binding"/>
    <property type="evidence" value="ECO:0007669"/>
    <property type="project" value="TreeGrafter"/>
</dbReference>
<name>A0AAV0VPY5_9HEMI</name>
<dbReference type="FunFam" id="3.30.160.60:FF:000624">
    <property type="entry name" value="zinc finger protein 697"/>
    <property type="match status" value="1"/>
</dbReference>
<evidence type="ECO:0000256" key="1">
    <source>
        <dbReference type="ARBA" id="ARBA00004123"/>
    </source>
</evidence>
<protein>
    <recommendedName>
        <fullName evidence="8">C2H2-type domain-containing protein</fullName>
    </recommendedName>
</protein>
<comment type="subcellular location">
    <subcellularLocation>
        <location evidence="1">Nucleus</location>
    </subcellularLocation>
</comment>
<sequence>MTEVNYRYIAFENDHTYLKTNNPIDENIQLFQSSISTVVEPKNNAAVSSKTPSTRKQQNKVCANKTELLQVNMDVQKSRLFFIHNNLNFPPSTDFKTSQNILPIQQINTGSTSSMRPIQPKLTNTSNIVPVTQTPSNALLVPSQINLKKTKLHNKTSKNTLLKPSLPPTLPLIPPMIKPFIKPIKSIKNKIVYDYKNNTCTIELATNLCQRLLSGENMFMCRKCDEVYTEHKDLLDHYMIHDKCETNLIVEEKDIRENIPINNVKKENINFGKNIINSDKNNGKHTIPVIKTTSNSKKNKVIFKGECIMCHSVFPDLGEHIKTVHQNDLIKNKVNTHCCAKCGMEFDIKQQLRAHEFSAHKADCTYTCEYCLIYFLCKDDLEKHVESHYSDIMKYLCPYCDIGFPDSNGLRTHLINHIGYDSPEYSTPETPVYQIEYSDTKPPEQFEQLFSGLDNVSEDVDEVYIEEIDEDNYQVSFVEDGEDNASSQVNLLIDDDLTIDAELNNIPSEDSNKVIINDHQTPLLNKKRVSYTVCRICFIIVSYSRIGRHMKKKHNNAAPYQCEICHAEFNRKHIMDDHRRKHTNNKPHKCTECSKCFTYKHHLNRHMMIVHNSGTLEKLFKCSVCDKAFSFKEYLTLHMNSRHKGKHYMCQVCGKSFSTNAALNKHQLCHTEERPFMCEHCGRTFKCKTHCDTHTKNMHPGDPELTAPPEKFECELCKKLFSTKVYRDMHLKRHKGQGHQCDYCCKIFVSKAHMQRHIKIMHLNTL</sequence>
<evidence type="ECO:0000313" key="9">
    <source>
        <dbReference type="EMBL" id="CAI6344801.1"/>
    </source>
</evidence>
<dbReference type="InterPro" id="IPR036236">
    <property type="entry name" value="Znf_C2H2_sf"/>
</dbReference>
<dbReference type="PROSITE" id="PS00028">
    <property type="entry name" value="ZINC_FINGER_C2H2_1"/>
    <property type="match status" value="11"/>
</dbReference>
<dbReference type="PROSITE" id="PS50157">
    <property type="entry name" value="ZINC_FINGER_C2H2_2"/>
    <property type="match status" value="11"/>
</dbReference>
<feature type="domain" description="C2H2-type" evidence="8">
    <location>
        <begin position="648"/>
        <end position="675"/>
    </location>
</feature>
<feature type="domain" description="C2H2-type" evidence="8">
    <location>
        <begin position="395"/>
        <end position="422"/>
    </location>
</feature>
<feature type="domain" description="C2H2-type" evidence="8">
    <location>
        <begin position="337"/>
        <end position="365"/>
    </location>
</feature>
<feature type="domain" description="C2H2-type" evidence="8">
    <location>
        <begin position="366"/>
        <end position="393"/>
    </location>
</feature>
<accession>A0AAV0VPY5</accession>
<dbReference type="Proteomes" id="UP001160148">
    <property type="component" value="Unassembled WGS sequence"/>
</dbReference>
<dbReference type="Gene3D" id="3.30.160.60">
    <property type="entry name" value="Classic Zinc Finger"/>
    <property type="match status" value="7"/>
</dbReference>
<comment type="caution">
    <text evidence="9">The sequence shown here is derived from an EMBL/GenBank/DDBJ whole genome shotgun (WGS) entry which is preliminary data.</text>
</comment>
<dbReference type="PANTHER" id="PTHR24376:SF216">
    <property type="entry name" value="ZINC FINGER PROTEIN 420-LIKE"/>
    <property type="match status" value="1"/>
</dbReference>
<evidence type="ECO:0000256" key="2">
    <source>
        <dbReference type="ARBA" id="ARBA00022723"/>
    </source>
</evidence>
<dbReference type="AlphaFoldDB" id="A0AAV0VPY5"/>
<evidence type="ECO:0000256" key="7">
    <source>
        <dbReference type="PROSITE-ProRule" id="PRU00042"/>
    </source>
</evidence>
<dbReference type="FunFam" id="3.30.160.60:FF:000446">
    <property type="entry name" value="Zinc finger protein"/>
    <property type="match status" value="1"/>
</dbReference>
<dbReference type="GO" id="GO:0001228">
    <property type="term" value="F:DNA-binding transcription activator activity, RNA polymerase II-specific"/>
    <property type="evidence" value="ECO:0007669"/>
    <property type="project" value="TreeGrafter"/>
</dbReference>
<dbReference type="PANTHER" id="PTHR24376">
    <property type="entry name" value="ZINC FINGER PROTEIN"/>
    <property type="match status" value="1"/>
</dbReference>
<feature type="domain" description="C2H2-type" evidence="8">
    <location>
        <begin position="620"/>
        <end position="648"/>
    </location>
</feature>
<feature type="domain" description="C2H2-type" evidence="8">
    <location>
        <begin position="676"/>
        <end position="704"/>
    </location>
</feature>
<evidence type="ECO:0000256" key="3">
    <source>
        <dbReference type="ARBA" id="ARBA00022737"/>
    </source>
</evidence>
<feature type="domain" description="C2H2-type" evidence="8">
    <location>
        <begin position="588"/>
        <end position="616"/>
    </location>
</feature>
<dbReference type="SUPFAM" id="SSF57667">
    <property type="entry name" value="beta-beta-alpha zinc fingers"/>
    <property type="match status" value="5"/>
</dbReference>
<keyword evidence="4 7" id="KW-0863">Zinc-finger</keyword>
<organism evidence="9 10">
    <name type="scientific">Macrosiphum euphorbiae</name>
    <name type="common">potato aphid</name>
    <dbReference type="NCBI Taxonomy" id="13131"/>
    <lineage>
        <taxon>Eukaryota</taxon>
        <taxon>Metazoa</taxon>
        <taxon>Ecdysozoa</taxon>
        <taxon>Arthropoda</taxon>
        <taxon>Hexapoda</taxon>
        <taxon>Insecta</taxon>
        <taxon>Pterygota</taxon>
        <taxon>Neoptera</taxon>
        <taxon>Paraneoptera</taxon>
        <taxon>Hemiptera</taxon>
        <taxon>Sternorrhyncha</taxon>
        <taxon>Aphidomorpha</taxon>
        <taxon>Aphidoidea</taxon>
        <taxon>Aphididae</taxon>
        <taxon>Macrosiphini</taxon>
        <taxon>Macrosiphum</taxon>
    </lineage>
</organism>
<dbReference type="GO" id="GO:0008270">
    <property type="term" value="F:zinc ion binding"/>
    <property type="evidence" value="ECO:0007669"/>
    <property type="project" value="UniProtKB-KW"/>
</dbReference>
<evidence type="ECO:0000313" key="10">
    <source>
        <dbReference type="Proteomes" id="UP001160148"/>
    </source>
</evidence>
<evidence type="ECO:0000256" key="4">
    <source>
        <dbReference type="ARBA" id="ARBA00022771"/>
    </source>
</evidence>
<dbReference type="InterPro" id="IPR013087">
    <property type="entry name" value="Znf_C2H2_type"/>
</dbReference>
<dbReference type="FunFam" id="3.30.160.60:FF:000744">
    <property type="entry name" value="zinc finger E-box-binding homeobox 1"/>
    <property type="match status" value="1"/>
</dbReference>
<evidence type="ECO:0000256" key="5">
    <source>
        <dbReference type="ARBA" id="ARBA00022833"/>
    </source>
</evidence>
<dbReference type="EMBL" id="CARXXK010000001">
    <property type="protein sequence ID" value="CAI6344801.1"/>
    <property type="molecule type" value="Genomic_DNA"/>
</dbReference>
<keyword evidence="5" id="KW-0862">Zinc</keyword>
<feature type="domain" description="C2H2-type" evidence="8">
    <location>
        <begin position="739"/>
        <end position="766"/>
    </location>
</feature>
<evidence type="ECO:0000256" key="6">
    <source>
        <dbReference type="ARBA" id="ARBA00023242"/>
    </source>
</evidence>
<keyword evidence="3" id="KW-0677">Repeat</keyword>
<feature type="domain" description="C2H2-type" evidence="8">
    <location>
        <begin position="219"/>
        <end position="246"/>
    </location>
</feature>
<keyword evidence="2" id="KW-0479">Metal-binding</keyword>
<keyword evidence="6" id="KW-0539">Nucleus</keyword>
<keyword evidence="10" id="KW-1185">Reference proteome</keyword>
<evidence type="ECO:0000259" key="8">
    <source>
        <dbReference type="PROSITE" id="PS50157"/>
    </source>
</evidence>
<reference evidence="9 10" key="1">
    <citation type="submission" date="2023-01" db="EMBL/GenBank/DDBJ databases">
        <authorList>
            <person name="Whitehead M."/>
        </authorList>
    </citation>
    <scope>NUCLEOTIDE SEQUENCE [LARGE SCALE GENOMIC DNA]</scope>
</reference>
<feature type="domain" description="C2H2-type" evidence="8">
    <location>
        <begin position="560"/>
        <end position="587"/>
    </location>
</feature>
<dbReference type="Pfam" id="PF00096">
    <property type="entry name" value="zf-C2H2"/>
    <property type="match status" value="3"/>
</dbReference>
<dbReference type="SMART" id="SM00355">
    <property type="entry name" value="ZnF_C2H2"/>
    <property type="match status" value="13"/>
</dbReference>
<dbReference type="GO" id="GO:0005634">
    <property type="term" value="C:nucleus"/>
    <property type="evidence" value="ECO:0007669"/>
    <property type="project" value="UniProtKB-SubCell"/>
</dbReference>
<feature type="domain" description="C2H2-type" evidence="8">
    <location>
        <begin position="712"/>
        <end position="739"/>
    </location>
</feature>
<proteinExistence type="predicted"/>
<gene>
    <name evidence="9" type="ORF">MEUPH1_LOCUS1888</name>
</gene>
<dbReference type="Pfam" id="PF12874">
    <property type="entry name" value="zf-met"/>
    <property type="match status" value="1"/>
</dbReference>